<dbReference type="InterPro" id="IPR036759">
    <property type="entry name" value="TPK_catalytic_sf"/>
</dbReference>
<dbReference type="CDD" id="cd07995">
    <property type="entry name" value="TPK"/>
    <property type="match status" value="1"/>
</dbReference>
<dbReference type="PANTHER" id="PTHR41299:SF1">
    <property type="entry name" value="THIAMINE PYROPHOSPHOKINASE"/>
    <property type="match status" value="1"/>
</dbReference>
<dbReference type="GO" id="GO:0009229">
    <property type="term" value="P:thiamine diphosphate biosynthetic process"/>
    <property type="evidence" value="ECO:0007669"/>
    <property type="project" value="InterPro"/>
</dbReference>
<dbReference type="Pfam" id="PF04263">
    <property type="entry name" value="TPK_catalytic"/>
    <property type="match status" value="1"/>
</dbReference>
<keyword evidence="1" id="KW-0808">Transferase</keyword>
<dbReference type="PANTHER" id="PTHR41299">
    <property type="entry name" value="THIAMINE PYROPHOSPHOKINASE"/>
    <property type="match status" value="1"/>
</dbReference>
<evidence type="ECO:0000313" key="8">
    <source>
        <dbReference type="Proteomes" id="UP000030826"/>
    </source>
</evidence>
<dbReference type="Proteomes" id="UP000030826">
    <property type="component" value="Unassembled WGS sequence"/>
</dbReference>
<dbReference type="EMBL" id="JRFJ01000010">
    <property type="protein sequence ID" value="KHJ52997.1"/>
    <property type="molecule type" value="Genomic_DNA"/>
</dbReference>
<keyword evidence="2" id="KW-0547">Nucleotide-binding</keyword>
<dbReference type="SMART" id="SM00983">
    <property type="entry name" value="TPK_B1_binding"/>
    <property type="match status" value="1"/>
</dbReference>
<dbReference type="STRING" id="370622.LA66_20460"/>
<evidence type="ECO:0000256" key="5">
    <source>
        <dbReference type="NCBIfam" id="TIGR01378"/>
    </source>
</evidence>
<dbReference type="GO" id="GO:0030975">
    <property type="term" value="F:thiamine binding"/>
    <property type="evidence" value="ECO:0007669"/>
    <property type="project" value="InterPro"/>
</dbReference>
<dbReference type="Pfam" id="PF04265">
    <property type="entry name" value="TPK_B1_binding"/>
    <property type="match status" value="1"/>
</dbReference>
<dbReference type="InterPro" id="IPR006282">
    <property type="entry name" value="Thi_PPkinase"/>
</dbReference>
<dbReference type="GO" id="GO:0016301">
    <property type="term" value="F:kinase activity"/>
    <property type="evidence" value="ECO:0007669"/>
    <property type="project" value="UniProtKB-KW"/>
</dbReference>
<dbReference type="InterPro" id="IPR007373">
    <property type="entry name" value="Thiamin_PyroPKinase_B1-bd"/>
</dbReference>
<evidence type="ECO:0000256" key="4">
    <source>
        <dbReference type="ARBA" id="ARBA00022840"/>
    </source>
</evidence>
<sequence>MTSFALLFAGDISAGTALCEAVAGRRVIAADGGLRHAATLGVTPDLIVGDFDSVDPTTLDAYPLVPRHDLPRDKGETDGETALRMAAERGARDLLIVGALGGARTDHAFSNLNLAVAMADRFDRLWLFDGREHVFPLVPGRTLSYAARPGTQFSVCKFSALSGLSIRGAKWPLDNIELPFGSLLTQSNEALGPVEIEIAAGRAFAIFSAYE</sequence>
<gene>
    <name evidence="7" type="ORF">LA66_20460</name>
</gene>
<comment type="caution">
    <text evidence="7">The sequence shown here is derived from an EMBL/GenBank/DDBJ whole genome shotgun (WGS) entry which is preliminary data.</text>
</comment>
<dbReference type="Gene3D" id="3.40.50.10240">
    <property type="entry name" value="Thiamin pyrophosphokinase, catalytic domain"/>
    <property type="match status" value="1"/>
</dbReference>
<dbReference type="AlphaFoldDB" id="A0A0B1Q1U2"/>
<accession>A0A0B1Q1U2</accession>
<dbReference type="OrthoDB" id="9804377at2"/>
<dbReference type="RefSeq" id="WP_039196213.1">
    <property type="nucleotide sequence ID" value="NZ_JRFJ01000010.1"/>
</dbReference>
<dbReference type="InterPro" id="IPR007371">
    <property type="entry name" value="TPK_catalytic"/>
</dbReference>
<dbReference type="GO" id="GO:0005524">
    <property type="term" value="F:ATP binding"/>
    <property type="evidence" value="ECO:0007669"/>
    <property type="project" value="UniProtKB-KW"/>
</dbReference>
<evidence type="ECO:0000313" key="7">
    <source>
        <dbReference type="EMBL" id="KHJ52997.1"/>
    </source>
</evidence>
<feature type="domain" description="Thiamin pyrophosphokinase thiamin-binding" evidence="6">
    <location>
        <begin position="140"/>
        <end position="204"/>
    </location>
</feature>
<evidence type="ECO:0000256" key="1">
    <source>
        <dbReference type="ARBA" id="ARBA00022679"/>
    </source>
</evidence>
<protein>
    <recommendedName>
        <fullName evidence="5">Thiamine diphosphokinase</fullName>
        <ecNumber evidence="5">2.7.6.2</ecNumber>
    </recommendedName>
</protein>
<proteinExistence type="predicted"/>
<evidence type="ECO:0000256" key="2">
    <source>
        <dbReference type="ARBA" id="ARBA00022741"/>
    </source>
</evidence>
<evidence type="ECO:0000259" key="6">
    <source>
        <dbReference type="SMART" id="SM00983"/>
    </source>
</evidence>
<reference evidence="7 8" key="1">
    <citation type="submission" date="2014-09" db="EMBL/GenBank/DDBJ databases">
        <title>Isolation and characterization of Aurantimonas altamirensis ON-56566 from clinical sample following a dog bite.</title>
        <authorList>
            <person name="Eshaghi A."/>
            <person name="Li A."/>
            <person name="Shahinas D."/>
            <person name="Bahn P."/>
            <person name="Kus J.V."/>
            <person name="Patel S.N."/>
        </authorList>
    </citation>
    <scope>NUCLEOTIDE SEQUENCE [LARGE SCALE GENOMIC DNA]</scope>
    <source>
        <strain evidence="7 8">ON-56566</strain>
    </source>
</reference>
<dbReference type="EC" id="2.7.6.2" evidence="5"/>
<dbReference type="NCBIfam" id="TIGR01378">
    <property type="entry name" value="thi_PPkinase"/>
    <property type="match status" value="1"/>
</dbReference>
<dbReference type="GO" id="GO:0004788">
    <property type="term" value="F:thiamine diphosphokinase activity"/>
    <property type="evidence" value="ECO:0007669"/>
    <property type="project" value="UniProtKB-UniRule"/>
</dbReference>
<keyword evidence="4" id="KW-0067">ATP-binding</keyword>
<dbReference type="GO" id="GO:0006772">
    <property type="term" value="P:thiamine metabolic process"/>
    <property type="evidence" value="ECO:0007669"/>
    <property type="project" value="UniProtKB-UniRule"/>
</dbReference>
<name>A0A0B1Q1U2_9HYPH</name>
<dbReference type="InterPro" id="IPR053149">
    <property type="entry name" value="TPK"/>
</dbReference>
<keyword evidence="3 7" id="KW-0418">Kinase</keyword>
<organism evidence="7 8">
    <name type="scientific">Aureimonas altamirensis</name>
    <dbReference type="NCBI Taxonomy" id="370622"/>
    <lineage>
        <taxon>Bacteria</taxon>
        <taxon>Pseudomonadati</taxon>
        <taxon>Pseudomonadota</taxon>
        <taxon>Alphaproteobacteria</taxon>
        <taxon>Hyphomicrobiales</taxon>
        <taxon>Aurantimonadaceae</taxon>
        <taxon>Aureimonas</taxon>
    </lineage>
</organism>
<evidence type="ECO:0000256" key="3">
    <source>
        <dbReference type="ARBA" id="ARBA00022777"/>
    </source>
</evidence>
<dbReference type="SUPFAM" id="SSF63999">
    <property type="entry name" value="Thiamin pyrophosphokinase, catalytic domain"/>
    <property type="match status" value="1"/>
</dbReference>